<comment type="caution">
    <text evidence="7">The sequence shown here is derived from an EMBL/GenBank/DDBJ whole genome shotgun (WGS) entry which is preliminary data.</text>
</comment>
<keyword evidence="1" id="KW-0489">Methyltransferase</keyword>
<dbReference type="SUPFAM" id="SSF53335">
    <property type="entry name" value="S-adenosyl-L-methionine-dependent methyltransferases"/>
    <property type="match status" value="1"/>
</dbReference>
<feature type="domain" description="O-methyltransferase C-terminal" evidence="5">
    <location>
        <begin position="129"/>
        <end position="311"/>
    </location>
</feature>
<dbReference type="InterPro" id="IPR036388">
    <property type="entry name" value="WH-like_DNA-bd_sf"/>
</dbReference>
<dbReference type="GO" id="GO:0008171">
    <property type="term" value="F:O-methyltransferase activity"/>
    <property type="evidence" value="ECO:0007669"/>
    <property type="project" value="InterPro"/>
</dbReference>
<organism evidence="7 8">
    <name type="scientific">Streptomyces nanshensis</name>
    <dbReference type="NCBI Taxonomy" id="518642"/>
    <lineage>
        <taxon>Bacteria</taxon>
        <taxon>Bacillati</taxon>
        <taxon>Actinomycetota</taxon>
        <taxon>Actinomycetes</taxon>
        <taxon>Kitasatosporales</taxon>
        <taxon>Streptomycetaceae</taxon>
        <taxon>Streptomyces</taxon>
    </lineage>
</organism>
<evidence type="ECO:0000313" key="7">
    <source>
        <dbReference type="EMBL" id="OEU96774.1"/>
    </source>
</evidence>
<dbReference type="PROSITE" id="PS51683">
    <property type="entry name" value="SAM_OMT_II"/>
    <property type="match status" value="1"/>
</dbReference>
<dbReference type="Pfam" id="PF00891">
    <property type="entry name" value="Methyltransf_2"/>
    <property type="match status" value="1"/>
</dbReference>
<evidence type="ECO:0000256" key="2">
    <source>
        <dbReference type="ARBA" id="ARBA00022679"/>
    </source>
</evidence>
<dbReference type="CDD" id="cd02440">
    <property type="entry name" value="AdoMet_MTases"/>
    <property type="match status" value="1"/>
</dbReference>
<keyword evidence="3" id="KW-0949">S-adenosyl-L-methionine</keyword>
<evidence type="ECO:0000259" key="6">
    <source>
        <dbReference type="Pfam" id="PF08100"/>
    </source>
</evidence>
<evidence type="ECO:0000313" key="8">
    <source>
        <dbReference type="Proteomes" id="UP000176005"/>
    </source>
</evidence>
<dbReference type="AlphaFoldDB" id="A0A1E7JYN0"/>
<protein>
    <recommendedName>
        <fullName evidence="9">Methyltransferase</fullName>
    </recommendedName>
</protein>
<dbReference type="Pfam" id="PF08100">
    <property type="entry name" value="Dimerisation"/>
    <property type="match status" value="1"/>
</dbReference>
<dbReference type="PIRSF" id="PIRSF005739">
    <property type="entry name" value="O-mtase"/>
    <property type="match status" value="1"/>
</dbReference>
<dbReference type="InterPro" id="IPR029063">
    <property type="entry name" value="SAM-dependent_MTases_sf"/>
</dbReference>
<dbReference type="InterPro" id="IPR016461">
    <property type="entry name" value="COMT-like"/>
</dbReference>
<evidence type="ECO:0000256" key="3">
    <source>
        <dbReference type="ARBA" id="ARBA00022691"/>
    </source>
</evidence>
<dbReference type="PATRIC" id="fig|518642.10.peg.522"/>
<dbReference type="Gene3D" id="1.10.10.10">
    <property type="entry name" value="Winged helix-like DNA-binding domain superfamily/Winged helix DNA-binding domain"/>
    <property type="match status" value="1"/>
</dbReference>
<dbReference type="Proteomes" id="UP000176005">
    <property type="component" value="Unassembled WGS sequence"/>
</dbReference>
<evidence type="ECO:0000256" key="4">
    <source>
        <dbReference type="PIRSR" id="PIRSR005739-1"/>
    </source>
</evidence>
<evidence type="ECO:0008006" key="9">
    <source>
        <dbReference type="Google" id="ProtNLM"/>
    </source>
</evidence>
<dbReference type="PANTHER" id="PTHR43712">
    <property type="entry name" value="PUTATIVE (AFU_ORTHOLOGUE AFUA_4G14580)-RELATED"/>
    <property type="match status" value="1"/>
</dbReference>
<gene>
    <name evidence="7" type="ORF">AN218_33865</name>
</gene>
<evidence type="ECO:0000259" key="5">
    <source>
        <dbReference type="Pfam" id="PF00891"/>
    </source>
</evidence>
<name>A0A1E7JYN0_9ACTN</name>
<dbReference type="PANTHER" id="PTHR43712:SF2">
    <property type="entry name" value="O-METHYLTRANSFERASE CICE"/>
    <property type="match status" value="1"/>
</dbReference>
<dbReference type="GO" id="GO:0046983">
    <property type="term" value="F:protein dimerization activity"/>
    <property type="evidence" value="ECO:0007669"/>
    <property type="project" value="InterPro"/>
</dbReference>
<dbReference type="InterPro" id="IPR001077">
    <property type="entry name" value="COMT_C"/>
</dbReference>
<dbReference type="GO" id="GO:0032259">
    <property type="term" value="P:methylation"/>
    <property type="evidence" value="ECO:0007669"/>
    <property type="project" value="UniProtKB-KW"/>
</dbReference>
<dbReference type="InterPro" id="IPR036390">
    <property type="entry name" value="WH_DNA-bd_sf"/>
</dbReference>
<dbReference type="InterPro" id="IPR012967">
    <property type="entry name" value="COMT_dimerisation"/>
</dbReference>
<evidence type="ECO:0000256" key="1">
    <source>
        <dbReference type="ARBA" id="ARBA00022603"/>
    </source>
</evidence>
<proteinExistence type="predicted"/>
<feature type="domain" description="O-methyltransferase dimerisation" evidence="6">
    <location>
        <begin position="9"/>
        <end position="83"/>
    </location>
</feature>
<dbReference type="Gene3D" id="3.40.50.150">
    <property type="entry name" value="Vaccinia Virus protein VP39"/>
    <property type="match status" value="1"/>
</dbReference>
<reference evidence="7 8" key="1">
    <citation type="journal article" date="2016" name="Front. Microbiol.">
        <title>Comparative Genomics Analysis of Streptomyces Species Reveals Their Adaptation to the Marine Environment and Their Diversity at the Genomic Level.</title>
        <authorList>
            <person name="Tian X."/>
            <person name="Zhang Z."/>
            <person name="Yang T."/>
            <person name="Chen M."/>
            <person name="Li J."/>
            <person name="Chen F."/>
            <person name="Yang J."/>
            <person name="Li W."/>
            <person name="Zhang B."/>
            <person name="Zhang Z."/>
            <person name="Wu J."/>
            <person name="Zhang C."/>
            <person name="Long L."/>
            <person name="Xiao J."/>
        </authorList>
    </citation>
    <scope>NUCLEOTIDE SEQUENCE [LARGE SCALE GENOMIC DNA]</scope>
    <source>
        <strain evidence="7 8">SCSIO 10429</strain>
    </source>
</reference>
<keyword evidence="8" id="KW-1185">Reference proteome</keyword>
<accession>A0A1E7JYN0</accession>
<keyword evidence="2" id="KW-0808">Transferase</keyword>
<sequence>MGPEPILRLATLVCQTEVLHTARELGVFGALAEGSLTEPELREQLGLHERYSKDFLDALAGLGLLVRAGGRYRNSPVAGHYLVPGQNVHLGDYPGMVTASFQQAWGQLAKGLRTGEVETQPRGGFVAKSHEDKARFKAYADVMDHLSTRVGREFAERFDWSDFKDVGDLGGARGHLAAVLLEAHPHLNGYCFEPPSAQRFLEEHMAELGEAGRVEFVGGDLFTDPIPEADVLIFGQVLHGWEDGERRKLVRRAYEALRPGGMLLVYDRMIDEERRDPQRLLYSLYMRLVSPMGSEYRAVDCAGWLSEAGFSEVRAEPLLNTHTVVVGRK</sequence>
<dbReference type="SUPFAM" id="SSF46785">
    <property type="entry name" value="Winged helix' DNA-binding domain"/>
    <property type="match status" value="1"/>
</dbReference>
<feature type="active site" description="Proton acceptor" evidence="4">
    <location>
        <position position="239"/>
    </location>
</feature>
<dbReference type="EMBL" id="LJGW01000731">
    <property type="protein sequence ID" value="OEU96774.1"/>
    <property type="molecule type" value="Genomic_DNA"/>
</dbReference>